<dbReference type="Pfam" id="PF09176">
    <property type="entry name" value="Mpt_N"/>
    <property type="match status" value="1"/>
</dbReference>
<protein>
    <submittedName>
        <fullName evidence="3">Methylene tetrahydromethanopterin dehydrogenase</fullName>
    </submittedName>
</protein>
<dbReference type="RefSeq" id="WP_088254677.1">
    <property type="nucleotide sequence ID" value="NZ_NIDE01000004.1"/>
</dbReference>
<dbReference type="InterPro" id="IPR015259">
    <property type="entry name" value="Methyl-teptahyd_DH_N"/>
</dbReference>
<sequence length="291" mass="29968">MDTKPTILVQLDTDALPSSFDRVVAVDAGVQHLFSYGGVTPAAVMPLVHGCIFTRGPQDLKRTAVFVGGSDVAAGEAVLAEVKKHLIPSYGLTVSVMLDSNGANTTAAAAVRAAGRHANLNVANSLVLGGTGPVGQRVARLLAKHGGHVRIGSRQKERAEGVCAAIRAAIPGANVEAVAVASSSDGPKALEGRELVIAAGAPGAVLLPKKIRDTCRTLRVAIDLNGVPPTGIEGVDLGDKAKDRDGVICYGALGVGGTKMRIHKAAITELFARNNAVLDVEEIYQIALQVQ</sequence>
<dbReference type="Gene3D" id="3.40.50.720">
    <property type="entry name" value="NAD(P)-binding Rossmann-like Domain"/>
    <property type="match status" value="1"/>
</dbReference>
<evidence type="ECO:0000256" key="1">
    <source>
        <dbReference type="ARBA" id="ARBA00023002"/>
    </source>
</evidence>
<dbReference type="InterPro" id="IPR035015">
    <property type="entry name" value="NAD-bd_H4MPT_DH"/>
</dbReference>
<reference evidence="4" key="1">
    <citation type="submission" date="2017-06" db="EMBL/GenBank/DDBJ databases">
        <title>Genome analysis of Fimbriiglobus ruber SP5, the first member of the order Planctomycetales with confirmed chitinolytic capability.</title>
        <authorList>
            <person name="Ravin N.V."/>
            <person name="Rakitin A.L."/>
            <person name="Ivanova A.A."/>
            <person name="Beletsky A.V."/>
            <person name="Kulichevskaya I.S."/>
            <person name="Mardanov A.V."/>
            <person name="Dedysh S.N."/>
        </authorList>
    </citation>
    <scope>NUCLEOTIDE SEQUENCE [LARGE SCALE GENOMIC DNA]</scope>
    <source>
        <strain evidence="4">SP5</strain>
    </source>
</reference>
<dbReference type="Gene3D" id="3.40.50.10280">
    <property type="entry name" value="Methylene-tetrahydromethanopterin dehydrogenase, N-terminal domain"/>
    <property type="match status" value="1"/>
</dbReference>
<gene>
    <name evidence="3" type="ORF">FRUB_03479</name>
</gene>
<keyword evidence="1" id="KW-0560">Oxidoreductase</keyword>
<dbReference type="InterPro" id="IPR037089">
    <property type="entry name" value="Methyl-teptahyd_DH_N_sf"/>
</dbReference>
<dbReference type="Proteomes" id="UP000214646">
    <property type="component" value="Unassembled WGS sequence"/>
</dbReference>
<dbReference type="AlphaFoldDB" id="A0A225DQX5"/>
<dbReference type="GO" id="GO:0016491">
    <property type="term" value="F:oxidoreductase activity"/>
    <property type="evidence" value="ECO:0007669"/>
    <property type="project" value="UniProtKB-KW"/>
</dbReference>
<keyword evidence="4" id="KW-1185">Reference proteome</keyword>
<comment type="caution">
    <text evidence="3">The sequence shown here is derived from an EMBL/GenBank/DDBJ whole genome shotgun (WGS) entry which is preliminary data.</text>
</comment>
<dbReference type="SUPFAM" id="SSF53223">
    <property type="entry name" value="Aminoacid dehydrogenase-like, N-terminal domain"/>
    <property type="match status" value="1"/>
</dbReference>
<dbReference type="EMBL" id="NIDE01000004">
    <property type="protein sequence ID" value="OWK43880.1"/>
    <property type="molecule type" value="Genomic_DNA"/>
</dbReference>
<dbReference type="SUPFAM" id="SSF51735">
    <property type="entry name" value="NAD(P)-binding Rossmann-fold domains"/>
    <property type="match status" value="1"/>
</dbReference>
<feature type="domain" description="Methylene-tetrahydromethanopterin dehydrogenase N-terminal" evidence="2">
    <location>
        <begin position="19"/>
        <end position="101"/>
    </location>
</feature>
<proteinExistence type="predicted"/>
<name>A0A225DQX5_9BACT</name>
<dbReference type="InterPro" id="IPR036291">
    <property type="entry name" value="NAD(P)-bd_dom_sf"/>
</dbReference>
<dbReference type="InterPro" id="IPR046346">
    <property type="entry name" value="Aminoacid_DH-like_N_sf"/>
</dbReference>
<evidence type="ECO:0000259" key="2">
    <source>
        <dbReference type="Pfam" id="PF09176"/>
    </source>
</evidence>
<accession>A0A225DQX5</accession>
<evidence type="ECO:0000313" key="3">
    <source>
        <dbReference type="EMBL" id="OWK43880.1"/>
    </source>
</evidence>
<dbReference type="OrthoDB" id="6180at2"/>
<dbReference type="CDD" id="cd01078">
    <property type="entry name" value="NAD_bind_H4MPT_DH"/>
    <property type="match status" value="1"/>
</dbReference>
<evidence type="ECO:0000313" key="4">
    <source>
        <dbReference type="Proteomes" id="UP000214646"/>
    </source>
</evidence>
<organism evidence="3 4">
    <name type="scientific">Fimbriiglobus ruber</name>
    <dbReference type="NCBI Taxonomy" id="1908690"/>
    <lineage>
        <taxon>Bacteria</taxon>
        <taxon>Pseudomonadati</taxon>
        <taxon>Planctomycetota</taxon>
        <taxon>Planctomycetia</taxon>
        <taxon>Gemmatales</taxon>
        <taxon>Gemmataceae</taxon>
        <taxon>Fimbriiglobus</taxon>
    </lineage>
</organism>